<reference evidence="4" key="1">
    <citation type="submission" date="2018-06" db="EMBL/GenBank/DDBJ databases">
        <authorList>
            <person name="Zhirakovskaya E."/>
        </authorList>
    </citation>
    <scope>NUCLEOTIDE SEQUENCE</scope>
</reference>
<dbReference type="PANTHER" id="PTHR11712">
    <property type="entry name" value="POLYKETIDE SYNTHASE-RELATED"/>
    <property type="match status" value="1"/>
</dbReference>
<evidence type="ECO:0000256" key="1">
    <source>
        <dbReference type="ARBA" id="ARBA00008467"/>
    </source>
</evidence>
<dbReference type="InterPro" id="IPR020841">
    <property type="entry name" value="PKS_Beta-ketoAc_synthase_dom"/>
</dbReference>
<dbReference type="AlphaFoldDB" id="A0A3B0WE43"/>
<keyword evidence="2" id="KW-0808">Transferase</keyword>
<dbReference type="Pfam" id="PF00109">
    <property type="entry name" value="ketoacyl-synt"/>
    <property type="match status" value="1"/>
</dbReference>
<dbReference type="InterPro" id="IPR014030">
    <property type="entry name" value="Ketoacyl_synth_N"/>
</dbReference>
<dbReference type="EMBL" id="UOFC01000287">
    <property type="protein sequence ID" value="VAW49492.1"/>
    <property type="molecule type" value="Genomic_DNA"/>
</dbReference>
<dbReference type="PROSITE" id="PS52004">
    <property type="entry name" value="KS3_2"/>
    <property type="match status" value="1"/>
</dbReference>
<evidence type="ECO:0000256" key="2">
    <source>
        <dbReference type="ARBA" id="ARBA00022679"/>
    </source>
</evidence>
<dbReference type="SUPFAM" id="SSF53901">
    <property type="entry name" value="Thiolase-like"/>
    <property type="match status" value="1"/>
</dbReference>
<dbReference type="SMART" id="SM00825">
    <property type="entry name" value="PKS_KS"/>
    <property type="match status" value="1"/>
</dbReference>
<dbReference type="GO" id="GO:0005829">
    <property type="term" value="C:cytosol"/>
    <property type="evidence" value="ECO:0007669"/>
    <property type="project" value="TreeGrafter"/>
</dbReference>
<sequence>MNKVYFSGSGLSTCLGQGVEENILTLFRLADGVDVPSISKLSYEIEDAQIDVPIHLLPHDEAQGDKQQSNQKILSQVVDEAITSAGLTKQQVRCLGLFVGSTSVDINCVEEKIIATDCSDSELAKNISNFTQFSEYLIEKYQIMGPSFSFHTACTSSANALIYASEMIKRGDIEHALVLGVEFSNQMSALGFSSLGLISSQGMRPFDKERDGLYLGEGCGAVILSSQPSTHGFGLEGAAYLGDHYNVSTCNPDGSTVAQVIENSLVSAGITSDQIAIVKTHGTASPSNDEAESAGLSLVFGKHPPAIVLKPYVGHTLGACGIIELILFYQSLVKKKRLPIVPKNITPDPVFNMTLYRDDKEIKPSYYLLNYFGFGGNNCTLIISNVELKK</sequence>
<organism evidence="4">
    <name type="scientific">hydrothermal vent metagenome</name>
    <dbReference type="NCBI Taxonomy" id="652676"/>
    <lineage>
        <taxon>unclassified sequences</taxon>
        <taxon>metagenomes</taxon>
        <taxon>ecological metagenomes</taxon>
    </lineage>
</organism>
<dbReference type="GO" id="GO:0004315">
    <property type="term" value="F:3-oxoacyl-[acyl-carrier-protein] synthase activity"/>
    <property type="evidence" value="ECO:0007669"/>
    <property type="project" value="InterPro"/>
</dbReference>
<name>A0A3B0WE43_9ZZZZ</name>
<dbReference type="InterPro" id="IPR016039">
    <property type="entry name" value="Thiolase-like"/>
</dbReference>
<protein>
    <recommendedName>
        <fullName evidence="3">Ketosynthase family 3 (KS3) domain-containing protein</fullName>
    </recommendedName>
</protein>
<dbReference type="GO" id="GO:0006633">
    <property type="term" value="P:fatty acid biosynthetic process"/>
    <property type="evidence" value="ECO:0007669"/>
    <property type="project" value="InterPro"/>
</dbReference>
<gene>
    <name evidence="4" type="ORF">MNBD_GAMMA03-1910</name>
</gene>
<dbReference type="Gene3D" id="3.40.47.10">
    <property type="match status" value="1"/>
</dbReference>
<comment type="similarity">
    <text evidence="1">Belongs to the thiolase-like superfamily. Beta-ketoacyl-ACP synthases family.</text>
</comment>
<accession>A0A3B0WE43</accession>
<dbReference type="PANTHER" id="PTHR11712:SF336">
    <property type="entry name" value="3-OXOACYL-[ACYL-CARRIER-PROTEIN] SYNTHASE, MITOCHONDRIAL"/>
    <property type="match status" value="1"/>
</dbReference>
<feature type="domain" description="Ketosynthase family 3 (KS3)" evidence="3">
    <location>
        <begin position="1"/>
        <end position="385"/>
    </location>
</feature>
<dbReference type="Pfam" id="PF02801">
    <property type="entry name" value="Ketoacyl-synt_C"/>
    <property type="match status" value="1"/>
</dbReference>
<evidence type="ECO:0000259" key="3">
    <source>
        <dbReference type="PROSITE" id="PS52004"/>
    </source>
</evidence>
<dbReference type="PROSITE" id="PS00606">
    <property type="entry name" value="KS3_1"/>
    <property type="match status" value="1"/>
</dbReference>
<dbReference type="InterPro" id="IPR000794">
    <property type="entry name" value="Beta-ketoacyl_synthase"/>
</dbReference>
<evidence type="ECO:0000313" key="4">
    <source>
        <dbReference type="EMBL" id="VAW49492.1"/>
    </source>
</evidence>
<proteinExistence type="inferred from homology"/>
<dbReference type="InterPro" id="IPR014031">
    <property type="entry name" value="Ketoacyl_synth_C"/>
</dbReference>
<dbReference type="InterPro" id="IPR018201">
    <property type="entry name" value="Ketoacyl_synth_AS"/>
</dbReference>